<dbReference type="EMBL" id="JACCHT010000002">
    <property type="protein sequence ID" value="NYT28180.1"/>
    <property type="molecule type" value="Genomic_DNA"/>
</dbReference>
<comment type="caution">
    <text evidence="1">The sequence shown here is derived from an EMBL/GenBank/DDBJ whole genome shotgun (WGS) entry which is preliminary data.</text>
</comment>
<gene>
    <name evidence="1" type="ORF">H0A76_10005</name>
</gene>
<dbReference type="Proteomes" id="UP000568751">
    <property type="component" value="Unassembled WGS sequence"/>
</dbReference>
<reference evidence="1 2" key="1">
    <citation type="submission" date="2020-05" db="EMBL/GenBank/DDBJ databases">
        <title>Horizontal transmission and recombination maintain forever young bacterial symbiont genomes.</title>
        <authorList>
            <person name="Russell S.L."/>
            <person name="Pepper-Tunick E."/>
            <person name="Svedberg J."/>
            <person name="Byrne A."/>
            <person name="Ruelas Castillo J."/>
            <person name="Vollmers C."/>
            <person name="Beinart R.A."/>
            <person name="Corbett-Detig R."/>
        </authorList>
    </citation>
    <scope>NUCLEOTIDE SEQUENCE [LARGE SCALE GENOMIC DNA]</scope>
    <source>
        <strain evidence="1">455</strain>
    </source>
</reference>
<dbReference type="AlphaFoldDB" id="A0A853F7M9"/>
<sequence>MLDFNEDTKQVVQVVLLLKVKVMMEAQQPLILLRRSNSSIAGDKLTIDVSALGLTDNKLTQGSYYITTWMASTVTDIKGKRCCHTKILTNGYLQPKHFYHNRLIGADDNYINDSEKDATALRHSSGAGTLSITKIEFLKRSNTVGTAITSGLPVVAADGT</sequence>
<organism evidence="1 2">
    <name type="scientific">Candidatus Thiodubiliella endoseptemdiera</name>
    <dbReference type="NCBI Taxonomy" id="2738886"/>
    <lineage>
        <taxon>Bacteria</taxon>
        <taxon>Pseudomonadati</taxon>
        <taxon>Pseudomonadota</taxon>
        <taxon>Gammaproteobacteria</taxon>
        <taxon>Candidatus Pseudothioglobaceae</taxon>
        <taxon>Candidatus Thiodubiliella</taxon>
    </lineage>
</organism>
<name>A0A853F7M9_9GAMM</name>
<protein>
    <submittedName>
        <fullName evidence="1">Uncharacterized protein</fullName>
    </submittedName>
</protein>
<proteinExistence type="predicted"/>
<accession>A0A853F7M9</accession>
<evidence type="ECO:0000313" key="2">
    <source>
        <dbReference type="Proteomes" id="UP000568751"/>
    </source>
</evidence>
<evidence type="ECO:0000313" key="1">
    <source>
        <dbReference type="EMBL" id="NYT28180.1"/>
    </source>
</evidence>